<feature type="transmembrane region" description="Helical" evidence="1">
    <location>
        <begin position="124"/>
        <end position="141"/>
    </location>
</feature>
<accession>A0A0C1Z7T2</accession>
<name>A0A0C1Z7T2_9BACT</name>
<organism evidence="2 3">
    <name type="scientific">Enhygromyxa salina</name>
    <dbReference type="NCBI Taxonomy" id="215803"/>
    <lineage>
        <taxon>Bacteria</taxon>
        <taxon>Pseudomonadati</taxon>
        <taxon>Myxococcota</taxon>
        <taxon>Polyangia</taxon>
        <taxon>Nannocystales</taxon>
        <taxon>Nannocystaceae</taxon>
        <taxon>Enhygromyxa</taxon>
    </lineage>
</organism>
<sequence length="317" mass="33392">MEPRRISRHSAVAGTIIWIVWQLLSSNFAPLVLFVLSPLVLVPLLLAAVVDAHEESPLWRALCWAQLPCALLLPLGLSLDPGAFALLACLPWAGWTVVAAVEGLRRMWGMLREGGLRGLYDTELAIAAGLSFPVIGSGWLLCDRLAIEPLGFSPLIVLLTAVHFHHAGFTLPISAGLLGRAMPQREPWRAAAVGVVFAVPLVAVGITVSPLIEVVGSLLTVTAAVTVGVGMLRRSTSLPPTPLLPALLSALAGACLLAAMMFAGSYAIGEYTGTPWPDIGSMIQLHGAVNALGFGLLGAWAWHLSPPASPRKIATNE</sequence>
<feature type="transmembrane region" description="Helical" evidence="1">
    <location>
        <begin position="83"/>
        <end position="104"/>
    </location>
</feature>
<keyword evidence="1" id="KW-0812">Transmembrane</keyword>
<comment type="caution">
    <text evidence="2">The sequence shown here is derived from an EMBL/GenBank/DDBJ whole genome shotgun (WGS) entry which is preliminary data.</text>
</comment>
<dbReference type="RefSeq" id="WP_052555357.1">
    <property type="nucleotide sequence ID" value="NZ_JMCC02000090.1"/>
</dbReference>
<proteinExistence type="predicted"/>
<evidence type="ECO:0000256" key="1">
    <source>
        <dbReference type="SAM" id="Phobius"/>
    </source>
</evidence>
<feature type="transmembrane region" description="Helical" evidence="1">
    <location>
        <begin position="214"/>
        <end position="232"/>
    </location>
</feature>
<dbReference type="InterPro" id="IPR025450">
    <property type="entry name" value="YndJ-like"/>
</dbReference>
<evidence type="ECO:0000313" key="2">
    <source>
        <dbReference type="EMBL" id="KIG13689.1"/>
    </source>
</evidence>
<feature type="transmembrane region" description="Helical" evidence="1">
    <location>
        <begin position="190"/>
        <end position="208"/>
    </location>
</feature>
<evidence type="ECO:0000313" key="3">
    <source>
        <dbReference type="Proteomes" id="UP000031599"/>
    </source>
</evidence>
<reference evidence="2 3" key="1">
    <citation type="submission" date="2014-12" db="EMBL/GenBank/DDBJ databases">
        <title>Genome assembly of Enhygromyxa salina DSM 15201.</title>
        <authorList>
            <person name="Sharma G."/>
            <person name="Subramanian S."/>
        </authorList>
    </citation>
    <scope>NUCLEOTIDE SEQUENCE [LARGE SCALE GENOMIC DNA]</scope>
    <source>
        <strain evidence="2 3">DSM 15201</strain>
    </source>
</reference>
<keyword evidence="1" id="KW-0472">Membrane</keyword>
<feature type="transmembrane region" description="Helical" evidence="1">
    <location>
        <begin position="153"/>
        <end position="178"/>
    </location>
</feature>
<dbReference type="AlphaFoldDB" id="A0A0C1Z7T2"/>
<feature type="transmembrane region" description="Helical" evidence="1">
    <location>
        <begin position="283"/>
        <end position="302"/>
    </location>
</feature>
<dbReference type="Proteomes" id="UP000031599">
    <property type="component" value="Unassembled WGS sequence"/>
</dbReference>
<dbReference type="Pfam" id="PF14158">
    <property type="entry name" value="YndJ"/>
    <property type="match status" value="1"/>
</dbReference>
<keyword evidence="1" id="KW-1133">Transmembrane helix</keyword>
<feature type="transmembrane region" description="Helical" evidence="1">
    <location>
        <begin position="30"/>
        <end position="50"/>
    </location>
</feature>
<feature type="transmembrane region" description="Helical" evidence="1">
    <location>
        <begin position="244"/>
        <end position="263"/>
    </location>
</feature>
<dbReference type="EMBL" id="JMCC02000090">
    <property type="protein sequence ID" value="KIG13689.1"/>
    <property type="molecule type" value="Genomic_DNA"/>
</dbReference>
<gene>
    <name evidence="2" type="ORF">DB30_07897</name>
</gene>
<protein>
    <submittedName>
        <fullName evidence="2">Membrane protein</fullName>
    </submittedName>
</protein>